<evidence type="ECO:0000313" key="9">
    <source>
        <dbReference type="Proteomes" id="UP000056255"/>
    </source>
</evidence>
<dbReference type="EMBL" id="CP012174">
    <property type="protein sequence ID" value="AKV78333.1"/>
    <property type="molecule type" value="Genomic_DNA"/>
</dbReference>
<dbReference type="GeneID" id="91755200"/>
<dbReference type="InterPro" id="IPR001890">
    <property type="entry name" value="RNA-binding_CRM"/>
</dbReference>
<sequence>MTPETRRNLKDVIAEGAEIRIGKRGLTEGVKEEIRRHLKDHGTVKVKLLDKSLDRGEIPEIVARETESELVEVRGRTFILRRHDSH</sequence>
<dbReference type="Proteomes" id="UP000062475">
    <property type="component" value="Chromosome"/>
</dbReference>
<dbReference type="Proteomes" id="UP000061362">
    <property type="component" value="Chromosome"/>
</dbReference>
<dbReference type="Gene3D" id="3.30.110.60">
    <property type="entry name" value="YhbY-like"/>
    <property type="match status" value="1"/>
</dbReference>
<dbReference type="PROSITE" id="PS51295">
    <property type="entry name" value="CRM"/>
    <property type="match status" value="1"/>
</dbReference>
<dbReference type="EMBL" id="CP012176">
    <property type="protein sequence ID" value="AKV82823.1"/>
    <property type="molecule type" value="Genomic_DNA"/>
</dbReference>
<dbReference type="Pfam" id="PF01985">
    <property type="entry name" value="CRS1_YhbY"/>
    <property type="match status" value="1"/>
</dbReference>
<evidence type="ECO:0000256" key="1">
    <source>
        <dbReference type="ARBA" id="ARBA00022884"/>
    </source>
</evidence>
<proteinExistence type="predicted"/>
<dbReference type="Proteomes" id="UP000068832">
    <property type="component" value="Chromosome"/>
</dbReference>
<reference evidence="10 11" key="1">
    <citation type="journal article" date="2015" name="Genome Announc.">
        <title>Complete Genome Sequences of Evolved Arsenate-Resistant Metallosphaera sedula Strains.</title>
        <authorList>
            <person name="Ai C."/>
            <person name="McCarthy S."/>
            <person name="Schackwitz W."/>
            <person name="Martin J."/>
            <person name="Lipzen A."/>
            <person name="Blum P."/>
        </authorList>
    </citation>
    <scope>NUCLEOTIDE SEQUENCE [LARGE SCALE GENOMIC DNA]</scope>
    <source>
        <strain evidence="6 11">ARS120-1</strain>
        <strain evidence="7 10">ARS120-2</strain>
        <strain evidence="4 13">ARS50-1</strain>
        <strain evidence="5 12">ARS50-2</strain>
    </source>
</reference>
<evidence type="ECO:0000313" key="7">
    <source>
        <dbReference type="EMBL" id="AKV80578.1"/>
    </source>
</evidence>
<organism evidence="7 10">
    <name type="scientific">Metallosphaera sedula</name>
    <dbReference type="NCBI Taxonomy" id="43687"/>
    <lineage>
        <taxon>Archaea</taxon>
        <taxon>Thermoproteota</taxon>
        <taxon>Thermoprotei</taxon>
        <taxon>Sulfolobales</taxon>
        <taxon>Sulfolobaceae</taxon>
        <taxon>Metallosphaera</taxon>
    </lineage>
</organism>
<dbReference type="PANTHER" id="PTHR40065:SF3">
    <property type="entry name" value="RNA-BINDING PROTEIN YHBY"/>
    <property type="match status" value="1"/>
</dbReference>
<dbReference type="RefSeq" id="WP_048060005.1">
    <property type="nucleotide sequence ID" value="NZ_CP008822.1"/>
</dbReference>
<evidence type="ECO:0000313" key="6">
    <source>
        <dbReference type="EMBL" id="AKV78333.1"/>
    </source>
</evidence>
<evidence type="ECO:0000313" key="13">
    <source>
        <dbReference type="Proteomes" id="UP000068832"/>
    </source>
</evidence>
<evidence type="ECO:0000313" key="5">
    <source>
        <dbReference type="EMBL" id="AKV76082.1"/>
    </source>
</evidence>
<evidence type="ECO:0000313" key="12">
    <source>
        <dbReference type="Proteomes" id="UP000062475"/>
    </source>
</evidence>
<dbReference type="PATRIC" id="fig|43687.5.peg.763"/>
<dbReference type="Proteomes" id="UP000062398">
    <property type="component" value="Chromosome"/>
</dbReference>
<name>A0A0K1T187_9CREN</name>
<accession>A0A0K1T187</accession>
<dbReference type="AlphaFoldDB" id="A0A0K1T187"/>
<dbReference type="EMBL" id="CP012172">
    <property type="protein sequence ID" value="AKV73841.1"/>
    <property type="molecule type" value="Genomic_DNA"/>
</dbReference>
<dbReference type="InterPro" id="IPR051925">
    <property type="entry name" value="RNA-binding_domain"/>
</dbReference>
<dbReference type="EMBL" id="CP012175">
    <property type="protein sequence ID" value="AKV80578.1"/>
    <property type="molecule type" value="Genomic_DNA"/>
</dbReference>
<evidence type="ECO:0000313" key="11">
    <source>
        <dbReference type="Proteomes" id="UP000062398"/>
    </source>
</evidence>
<reference evidence="8 9" key="2">
    <citation type="submission" date="2015-07" db="EMBL/GenBank/DDBJ databases">
        <title>Physiological, transcriptional responses and genome re-sequencing of acid resistant extremely thermoacidophilic Metallosphaera sedula SARC-M1.</title>
        <authorList>
            <person name="Ai C."/>
            <person name="McCarthy S."/>
            <person name="Eckrich V."/>
            <person name="Rudrappa D."/>
            <person name="Qiu G."/>
            <person name="Blum P."/>
        </authorList>
    </citation>
    <scope>NUCLEOTIDE SEQUENCE [LARGE SCALE GENOMIC DNA]</scope>
    <source>
        <strain evidence="8 9">SARC-M1</strain>
    </source>
</reference>
<dbReference type="InterPro" id="IPR035920">
    <property type="entry name" value="YhbY-like_sf"/>
</dbReference>
<dbReference type="EMBL" id="CP012173">
    <property type="protein sequence ID" value="AKV76082.1"/>
    <property type="molecule type" value="Genomic_DNA"/>
</dbReference>
<protein>
    <recommendedName>
        <fullName evidence="3">CRM domain-containing protein</fullName>
    </recommendedName>
</protein>
<dbReference type="SUPFAM" id="SSF75471">
    <property type="entry name" value="YhbY-like"/>
    <property type="match status" value="1"/>
</dbReference>
<dbReference type="Proteomes" id="UP000056255">
    <property type="component" value="Chromosome"/>
</dbReference>
<gene>
    <name evidence="4" type="ORF">MsedA_0760</name>
    <name evidence="5" type="ORF">MsedB_0760</name>
    <name evidence="6" type="ORF">MsedC_0759</name>
    <name evidence="7" type="ORF">MsedD_0760</name>
    <name evidence="8" type="ORF">MsedE_0760</name>
</gene>
<dbReference type="SMART" id="SM01103">
    <property type="entry name" value="CRS1_YhbY"/>
    <property type="match status" value="1"/>
</dbReference>
<evidence type="ECO:0000313" key="10">
    <source>
        <dbReference type="Proteomes" id="UP000061362"/>
    </source>
</evidence>
<feature type="domain" description="CRM" evidence="3">
    <location>
        <begin position="1"/>
        <end position="86"/>
    </location>
</feature>
<evidence type="ECO:0000259" key="3">
    <source>
        <dbReference type="PROSITE" id="PS51295"/>
    </source>
</evidence>
<keyword evidence="1 2" id="KW-0694">RNA-binding</keyword>
<dbReference type="GO" id="GO:0003723">
    <property type="term" value="F:RNA binding"/>
    <property type="evidence" value="ECO:0007669"/>
    <property type="project" value="UniProtKB-UniRule"/>
</dbReference>
<evidence type="ECO:0000313" key="4">
    <source>
        <dbReference type="EMBL" id="AKV73841.1"/>
    </source>
</evidence>
<dbReference type="PANTHER" id="PTHR40065">
    <property type="entry name" value="RNA-BINDING PROTEIN YHBY"/>
    <property type="match status" value="1"/>
</dbReference>
<evidence type="ECO:0000256" key="2">
    <source>
        <dbReference type="PROSITE-ProRule" id="PRU00626"/>
    </source>
</evidence>
<dbReference type="OrthoDB" id="30785at2157"/>
<evidence type="ECO:0000313" key="8">
    <source>
        <dbReference type="EMBL" id="AKV82823.1"/>
    </source>
</evidence>